<feature type="transmembrane region" description="Helical" evidence="9">
    <location>
        <begin position="66"/>
        <end position="86"/>
    </location>
</feature>
<feature type="transmembrane region" description="Helical" evidence="9">
    <location>
        <begin position="33"/>
        <end position="54"/>
    </location>
</feature>
<comment type="similarity">
    <text evidence="2">Belongs to the ammonia transporter channel (TC 1.A.11.2) family.</text>
</comment>
<feature type="transmembrane region" description="Helical" evidence="9">
    <location>
        <begin position="119"/>
        <end position="140"/>
    </location>
</feature>
<evidence type="ECO:0000256" key="7">
    <source>
        <dbReference type="ARBA" id="ARBA00023177"/>
    </source>
</evidence>
<feature type="region of interest" description="Disordered" evidence="8">
    <location>
        <begin position="521"/>
        <end position="540"/>
    </location>
</feature>
<feature type="region of interest" description="Disordered" evidence="8">
    <location>
        <begin position="487"/>
        <end position="514"/>
    </location>
</feature>
<keyword evidence="12" id="KW-1185">Reference proteome</keyword>
<protein>
    <submittedName>
        <fullName evidence="11">SPOSA6832_03386-mRNA-1:cds</fullName>
    </submittedName>
</protein>
<proteinExistence type="inferred from homology"/>
<evidence type="ECO:0000256" key="9">
    <source>
        <dbReference type="SAM" id="Phobius"/>
    </source>
</evidence>
<dbReference type="InterPro" id="IPR001905">
    <property type="entry name" value="Ammonium_transpt"/>
</dbReference>
<evidence type="ECO:0000256" key="1">
    <source>
        <dbReference type="ARBA" id="ARBA00004141"/>
    </source>
</evidence>
<name>A0A0D6EP12_SPOSA</name>
<dbReference type="Gene3D" id="1.10.3430.10">
    <property type="entry name" value="Ammonium transporter AmtB like domains"/>
    <property type="match status" value="1"/>
</dbReference>
<organism evidence="11 12">
    <name type="scientific">Sporidiobolus salmonicolor</name>
    <name type="common">Yeast-like fungus</name>
    <name type="synonym">Sporobolomyces salmonicolor</name>
    <dbReference type="NCBI Taxonomy" id="5005"/>
    <lineage>
        <taxon>Eukaryota</taxon>
        <taxon>Fungi</taxon>
        <taxon>Dikarya</taxon>
        <taxon>Basidiomycota</taxon>
        <taxon>Pucciniomycotina</taxon>
        <taxon>Microbotryomycetes</taxon>
        <taxon>Sporidiobolales</taxon>
        <taxon>Sporidiobolaceae</taxon>
        <taxon>Sporobolomyces</taxon>
    </lineage>
</organism>
<feature type="transmembrane region" description="Helical" evidence="9">
    <location>
        <begin position="345"/>
        <end position="367"/>
    </location>
</feature>
<dbReference type="EMBL" id="CENE01000016">
    <property type="protein sequence ID" value="CEQ41649.1"/>
    <property type="molecule type" value="Genomic_DNA"/>
</dbReference>
<gene>
    <name evidence="11" type="primary">SPOSA6832_03386</name>
</gene>
<feature type="transmembrane region" description="Helical" evidence="9">
    <location>
        <begin position="374"/>
        <end position="392"/>
    </location>
</feature>
<keyword evidence="6 9" id="KW-0472">Membrane</keyword>
<dbReference type="PANTHER" id="PTHR43029">
    <property type="entry name" value="AMMONIUM TRANSPORTER MEP2"/>
    <property type="match status" value="1"/>
</dbReference>
<evidence type="ECO:0000256" key="2">
    <source>
        <dbReference type="ARBA" id="ARBA00005887"/>
    </source>
</evidence>
<dbReference type="InterPro" id="IPR018047">
    <property type="entry name" value="Ammonium_transpt_CS"/>
</dbReference>
<feature type="non-terminal residue" evidence="11">
    <location>
        <position position="1"/>
    </location>
</feature>
<reference evidence="12" key="1">
    <citation type="submission" date="2015-02" db="EMBL/GenBank/DDBJ databases">
        <authorList>
            <person name="Gon?alves P."/>
        </authorList>
    </citation>
    <scope>NUCLEOTIDE SEQUENCE [LARGE SCALE GENOMIC DNA]</scope>
</reference>
<feature type="transmembrane region" description="Helical" evidence="9">
    <location>
        <begin position="179"/>
        <end position="203"/>
    </location>
</feature>
<feature type="domain" description="Ammonium transporter AmtB-like" evidence="10">
    <location>
        <begin position="34"/>
        <end position="291"/>
    </location>
</feature>
<evidence type="ECO:0000256" key="3">
    <source>
        <dbReference type="ARBA" id="ARBA00022448"/>
    </source>
</evidence>
<keyword evidence="3" id="KW-0813">Transport</keyword>
<dbReference type="GO" id="GO:0008519">
    <property type="term" value="F:ammonium channel activity"/>
    <property type="evidence" value="ECO:0007669"/>
    <property type="project" value="InterPro"/>
</dbReference>
<evidence type="ECO:0000256" key="4">
    <source>
        <dbReference type="ARBA" id="ARBA00022692"/>
    </source>
</evidence>
<dbReference type="InterPro" id="IPR029020">
    <property type="entry name" value="Ammonium/urea_transptr"/>
</dbReference>
<evidence type="ECO:0000259" key="10">
    <source>
        <dbReference type="Pfam" id="PF00909"/>
    </source>
</evidence>
<dbReference type="AlphaFoldDB" id="A0A0D6EP12"/>
<dbReference type="InterPro" id="IPR024041">
    <property type="entry name" value="NH4_transpt_AmtB-like_dom"/>
</dbReference>
<sequence>MVNVSYTTDGSLVAVYDPSAGADGTAIYSTGDMAWMLTAACLVMIMAPGVGLLYSGLLRRKNALSMMFLGLAVYSLCTVEWFFWGYSLTFGQGSPYIGNLNHFGLINVDVAPSVGSTKIPALLFAFYQSMFAALTPVIAIGGCAERARLAPILVVSFLWATIVYNPCACWTWNSTGWGFINGVLDFAGGGPVHMTSGTASLVWSFYLGRRRGYGTAKLAYRPHSVSHVVIGTALLWFGWFVSDARLNPGFNGGSEGAMNLRSVQAAMVTNVAAAMGGLTWLMMDLRAEKGWSASRRRLRRPLTRFVSRYSVYTRKYSAVSLCSGILAGLVGITPAAGFVGTPAAVAIGFITAIAANYATGLKVLLGIDDAVDGFALHAVGGFTGAILTALFADSRVVAFDGYTEIPGGWINHHYVQLGWQLASACAIISYTAVVTYILLFIVDHIPGLKLRSSEDTEIVGIDEAECGELGYDYVSICREMDESHAEGGAGLSRTISHSSNEKTSQNAPGAHHAVNVSMPDVTETSAREGAAVSAPKTHVA</sequence>
<evidence type="ECO:0000256" key="5">
    <source>
        <dbReference type="ARBA" id="ARBA00022989"/>
    </source>
</evidence>
<dbReference type="OrthoDB" id="534912at2759"/>
<evidence type="ECO:0000256" key="6">
    <source>
        <dbReference type="ARBA" id="ARBA00023136"/>
    </source>
</evidence>
<dbReference type="Proteomes" id="UP000243876">
    <property type="component" value="Unassembled WGS sequence"/>
</dbReference>
<keyword evidence="4 9" id="KW-0812">Transmembrane</keyword>
<dbReference type="Pfam" id="PF00909">
    <property type="entry name" value="Ammonium_transp"/>
    <property type="match status" value="2"/>
</dbReference>
<evidence type="ECO:0000256" key="8">
    <source>
        <dbReference type="SAM" id="MobiDB-lite"/>
    </source>
</evidence>
<feature type="transmembrane region" description="Helical" evidence="9">
    <location>
        <begin position="421"/>
        <end position="442"/>
    </location>
</feature>
<dbReference type="SUPFAM" id="SSF111352">
    <property type="entry name" value="Ammonium transporter"/>
    <property type="match status" value="1"/>
</dbReference>
<comment type="subcellular location">
    <subcellularLocation>
        <location evidence="1">Membrane</location>
        <topology evidence="1">Multi-pass membrane protein</topology>
    </subcellularLocation>
</comment>
<feature type="transmembrane region" description="Helical" evidence="9">
    <location>
        <begin position="262"/>
        <end position="283"/>
    </location>
</feature>
<dbReference type="PANTHER" id="PTHR43029:SF10">
    <property type="entry name" value="AMMONIUM TRANSPORTER MEP2"/>
    <property type="match status" value="1"/>
</dbReference>
<keyword evidence="7" id="KW-0924">Ammonia transport</keyword>
<feature type="transmembrane region" description="Helical" evidence="9">
    <location>
        <begin position="152"/>
        <end position="173"/>
    </location>
</feature>
<feature type="transmembrane region" description="Helical" evidence="9">
    <location>
        <begin position="224"/>
        <end position="242"/>
    </location>
</feature>
<evidence type="ECO:0000313" key="11">
    <source>
        <dbReference type="EMBL" id="CEQ41649.1"/>
    </source>
</evidence>
<accession>A0A0D6EP12</accession>
<dbReference type="GO" id="GO:0005886">
    <property type="term" value="C:plasma membrane"/>
    <property type="evidence" value="ECO:0007669"/>
    <property type="project" value="TreeGrafter"/>
</dbReference>
<keyword evidence="5 9" id="KW-1133">Transmembrane helix</keyword>
<feature type="domain" description="Ammonium transporter AmtB-like" evidence="10">
    <location>
        <begin position="312"/>
        <end position="471"/>
    </location>
</feature>
<dbReference type="PROSITE" id="PS01219">
    <property type="entry name" value="AMMONIUM_TRANSP"/>
    <property type="match status" value="1"/>
</dbReference>
<feature type="transmembrane region" description="Helical" evidence="9">
    <location>
        <begin position="318"/>
        <end position="339"/>
    </location>
</feature>
<feature type="compositionally biased region" description="Polar residues" evidence="8">
    <location>
        <begin position="493"/>
        <end position="507"/>
    </location>
</feature>
<evidence type="ECO:0000313" key="12">
    <source>
        <dbReference type="Proteomes" id="UP000243876"/>
    </source>
</evidence>